<dbReference type="InterPro" id="IPR036959">
    <property type="entry name" value="Peptidase_C12_UCH_sf"/>
</dbReference>
<name>A0A8H4EZZ3_MUCCL</name>
<evidence type="ECO:0000256" key="6">
    <source>
        <dbReference type="ARBA" id="ARBA00022801"/>
    </source>
</evidence>
<evidence type="ECO:0000313" key="12">
    <source>
        <dbReference type="Proteomes" id="UP000469890"/>
    </source>
</evidence>
<dbReference type="PANTHER" id="PTHR10589:SF16">
    <property type="entry name" value="UBIQUITIN CARBOXYL-TERMINAL HYDROLASE ISOZYME L5"/>
    <property type="match status" value="1"/>
</dbReference>
<evidence type="ECO:0000256" key="2">
    <source>
        <dbReference type="ARBA" id="ARBA00009326"/>
    </source>
</evidence>
<dbReference type="PANTHER" id="PTHR10589">
    <property type="entry name" value="UBIQUITIN CARBOXYL-TERMINAL HYDROLASE"/>
    <property type="match status" value="1"/>
</dbReference>
<evidence type="ECO:0000256" key="4">
    <source>
        <dbReference type="ARBA" id="ARBA00022670"/>
    </source>
</evidence>
<dbReference type="EMBL" id="JAAECE010000007">
    <property type="protein sequence ID" value="KAF1799143.1"/>
    <property type="molecule type" value="Genomic_DNA"/>
</dbReference>
<dbReference type="GO" id="GO:0005737">
    <property type="term" value="C:cytoplasm"/>
    <property type="evidence" value="ECO:0007669"/>
    <property type="project" value="TreeGrafter"/>
</dbReference>
<dbReference type="PROSITE" id="PS52048">
    <property type="entry name" value="UCH_DOMAIN"/>
    <property type="match status" value="1"/>
</dbReference>
<evidence type="ECO:0000256" key="9">
    <source>
        <dbReference type="SAM" id="MobiDB-lite"/>
    </source>
</evidence>
<dbReference type="SUPFAM" id="SSF54001">
    <property type="entry name" value="Cysteine proteinases"/>
    <property type="match status" value="1"/>
</dbReference>
<keyword evidence="7 8" id="KW-0788">Thiol protease</keyword>
<proteinExistence type="inferred from homology"/>
<gene>
    <name evidence="11" type="ORF">FB192DRAFT_1395150</name>
</gene>
<evidence type="ECO:0000256" key="5">
    <source>
        <dbReference type="ARBA" id="ARBA00022786"/>
    </source>
</evidence>
<dbReference type="InterPro" id="IPR001578">
    <property type="entry name" value="Peptidase_C12_UCH"/>
</dbReference>
<comment type="similarity">
    <text evidence="2 8">Belongs to the peptidase C12 family.</text>
</comment>
<reference evidence="11 12" key="1">
    <citation type="submission" date="2019-09" db="EMBL/GenBank/DDBJ databases">
        <authorList>
            <consortium name="DOE Joint Genome Institute"/>
            <person name="Mondo S.J."/>
            <person name="Navarro-Mendoza M.I."/>
            <person name="Perez-Arques C."/>
            <person name="Panchal S."/>
            <person name="Nicolas F.E."/>
            <person name="Ganguly P."/>
            <person name="Pangilinan J."/>
            <person name="Grigoriev I."/>
            <person name="Heitman J."/>
            <person name="Sanya K."/>
            <person name="Garre V."/>
        </authorList>
    </citation>
    <scope>NUCLEOTIDE SEQUENCE [LARGE SCALE GENOMIC DNA]</scope>
    <source>
        <strain evidence="11 12">MU402</strain>
    </source>
</reference>
<feature type="compositionally biased region" description="Basic and acidic residues" evidence="9">
    <location>
        <begin position="361"/>
        <end position="371"/>
    </location>
</feature>
<evidence type="ECO:0000313" key="11">
    <source>
        <dbReference type="EMBL" id="KAF1799143.1"/>
    </source>
</evidence>
<keyword evidence="5 8" id="KW-0833">Ubl conjugation pathway</keyword>
<feature type="active site" description="Nucleophile" evidence="8">
    <location>
        <position position="89"/>
    </location>
</feature>
<dbReference type="Gene3D" id="3.40.532.10">
    <property type="entry name" value="Peptidase C12, ubiquitin carboxyl-terminal hydrolase"/>
    <property type="match status" value="1"/>
</dbReference>
<comment type="catalytic activity">
    <reaction evidence="1 8">
        <text>Thiol-dependent hydrolysis of ester, thioester, amide, peptide and isopeptide bonds formed by the C-terminal Gly of ubiquitin (a 76-residue protein attached to proteins as an intracellular targeting signal).</text>
        <dbReference type="EC" id="3.4.19.12"/>
    </reaction>
</comment>
<feature type="compositionally biased region" description="Basic residues" evidence="9">
    <location>
        <begin position="380"/>
        <end position="394"/>
    </location>
</feature>
<dbReference type="Proteomes" id="UP000469890">
    <property type="component" value="Unassembled WGS sequence"/>
</dbReference>
<keyword evidence="4 8" id="KW-0645">Protease</keyword>
<feature type="domain" description="UCH catalytic" evidence="10">
    <location>
        <begin position="7"/>
        <end position="239"/>
    </location>
</feature>
<evidence type="ECO:0000256" key="1">
    <source>
        <dbReference type="ARBA" id="ARBA00000707"/>
    </source>
</evidence>
<evidence type="ECO:0000259" key="10">
    <source>
        <dbReference type="PROSITE" id="PS52048"/>
    </source>
</evidence>
<dbReference type="InterPro" id="IPR038765">
    <property type="entry name" value="Papain-like_cys_pep_sf"/>
</dbReference>
<comment type="caution">
    <text evidence="11">The sequence shown here is derived from an EMBL/GenBank/DDBJ whole genome shotgun (WGS) entry which is preliminary data.</text>
</comment>
<dbReference type="EC" id="3.4.19.12" evidence="3 8"/>
<feature type="site" description="Important for enzyme activity" evidence="8">
    <location>
        <position position="188"/>
    </location>
</feature>
<evidence type="ECO:0000256" key="7">
    <source>
        <dbReference type="ARBA" id="ARBA00022807"/>
    </source>
</evidence>
<dbReference type="GO" id="GO:0006511">
    <property type="term" value="P:ubiquitin-dependent protein catabolic process"/>
    <property type="evidence" value="ECO:0007669"/>
    <property type="project" value="UniProtKB-UniRule"/>
</dbReference>
<feature type="active site" description="Proton donor" evidence="8">
    <location>
        <position position="173"/>
    </location>
</feature>
<keyword evidence="6 8" id="KW-0378">Hydrolase</keyword>
<dbReference type="Pfam" id="PF01088">
    <property type="entry name" value="Peptidase_C12"/>
    <property type="match status" value="1"/>
</dbReference>
<dbReference type="AlphaFoldDB" id="A0A8H4EZZ3"/>
<accession>A0A8H4EZZ3</accession>
<sequence>MTTYPEKWALIPSDPAVFQDMIQQYGIEEARVEEIFALDLLDENKDNTDVHGLIFISGYVEEPLPDNFDQPDPLASDIVFTAQIVTNVCATLALLAVLLNANINKGALLNSFLEYTKDFSSIDRGMCLGNCQEIRSIHDAYASNAHHVAEDAMDISTEDGNANYEMVDTENYHYISYIYKNGFVWELDGLKYQPLRLKQCTQEDWIAQVKPIIQERMQDRMDVSLLAITRDDYHAKLTQKNLCVDYLQFSRNVIRRNLAKRTLSNYKKKFFEYINNADLQYRGKMEYIWNSIRCQEYIIAETNIEAFALEIDPFSRQVDQLTAERQRARANSTRQKFDYFPFLHAFFKAGFQNKLLHDTSKASTKDKETKIPARSTSTPMKRKPASKKTARKDS</sequence>
<feature type="site" description="Transition state stabilizer" evidence="8">
    <location>
        <position position="83"/>
    </location>
</feature>
<evidence type="ECO:0000256" key="8">
    <source>
        <dbReference type="PROSITE-ProRule" id="PRU01393"/>
    </source>
</evidence>
<organism evidence="11 12">
    <name type="scientific">Mucor circinelloides f. lusitanicus</name>
    <name type="common">Mucor racemosus var. lusitanicus</name>
    <dbReference type="NCBI Taxonomy" id="29924"/>
    <lineage>
        <taxon>Eukaryota</taxon>
        <taxon>Fungi</taxon>
        <taxon>Fungi incertae sedis</taxon>
        <taxon>Mucoromycota</taxon>
        <taxon>Mucoromycotina</taxon>
        <taxon>Mucoromycetes</taxon>
        <taxon>Mucorales</taxon>
        <taxon>Mucorineae</taxon>
        <taxon>Mucoraceae</taxon>
        <taxon>Mucor</taxon>
    </lineage>
</organism>
<evidence type="ECO:0000256" key="3">
    <source>
        <dbReference type="ARBA" id="ARBA00012759"/>
    </source>
</evidence>
<dbReference type="GO" id="GO:0016579">
    <property type="term" value="P:protein deubiquitination"/>
    <property type="evidence" value="ECO:0007669"/>
    <property type="project" value="TreeGrafter"/>
</dbReference>
<dbReference type="GO" id="GO:0004843">
    <property type="term" value="F:cysteine-type deubiquitinase activity"/>
    <property type="evidence" value="ECO:0007669"/>
    <property type="project" value="UniProtKB-UniRule"/>
</dbReference>
<feature type="region of interest" description="Disordered" evidence="9">
    <location>
        <begin position="361"/>
        <end position="394"/>
    </location>
</feature>
<protein>
    <recommendedName>
        <fullName evidence="3 8">ubiquitinyl hydrolase 1</fullName>
        <ecNumber evidence="3 8">3.4.19.12</ecNumber>
    </recommendedName>
</protein>